<dbReference type="EMBL" id="JAUTWS010000318">
    <property type="protein sequence ID" value="MDO9714521.1"/>
    <property type="molecule type" value="Genomic_DNA"/>
</dbReference>
<evidence type="ECO:0000313" key="2">
    <source>
        <dbReference type="Proteomes" id="UP001243009"/>
    </source>
</evidence>
<evidence type="ECO:0008006" key="3">
    <source>
        <dbReference type="Google" id="ProtNLM"/>
    </source>
</evidence>
<accession>A0ABT9EEJ9</accession>
<evidence type="ECO:0000313" key="1">
    <source>
        <dbReference type="EMBL" id="MDO9714521.1"/>
    </source>
</evidence>
<comment type="caution">
    <text evidence="1">The sequence shown here is derived from an EMBL/GenBank/DDBJ whole genome shotgun (WGS) entry which is preliminary data.</text>
</comment>
<gene>
    <name evidence="1" type="ORF">Q7A36_39955</name>
</gene>
<dbReference type="Proteomes" id="UP001243009">
    <property type="component" value="Unassembled WGS sequence"/>
</dbReference>
<sequence length="195" mass="21168">MAWIVRLVSVEADGTEHSTDVVQISRPDTLADLASLGLTLAESKQLLAGVQQEIVAAQARLHAALRPECRDCGTPCRMKDYRQHEIATLFGQVTVRLPRFHCAGCGSAEAGVDWPPRVRSTPELDRLRAQLSVLLTYRTAADLLGQMFPVDAGLDPESLRRHTFKVAETSPMRSATETPASASAEAVTVTLDATF</sequence>
<organism evidence="1 2">
    <name type="scientific">Paracraurococcus lichenis</name>
    <dbReference type="NCBI Taxonomy" id="3064888"/>
    <lineage>
        <taxon>Bacteria</taxon>
        <taxon>Pseudomonadati</taxon>
        <taxon>Pseudomonadota</taxon>
        <taxon>Alphaproteobacteria</taxon>
        <taxon>Acetobacterales</taxon>
        <taxon>Roseomonadaceae</taxon>
        <taxon>Paracraurococcus</taxon>
    </lineage>
</organism>
<proteinExistence type="predicted"/>
<feature type="non-terminal residue" evidence="1">
    <location>
        <position position="195"/>
    </location>
</feature>
<keyword evidence="2" id="KW-1185">Reference proteome</keyword>
<protein>
    <recommendedName>
        <fullName evidence="3">YgiT-type zinc finger protein</fullName>
    </recommendedName>
</protein>
<name>A0ABT9EEJ9_9PROT</name>
<reference evidence="1 2" key="1">
    <citation type="submission" date="2023-08" db="EMBL/GenBank/DDBJ databases">
        <title>The draft genome sequence of Paracraurococcus sp. LOR1-02.</title>
        <authorList>
            <person name="Kingkaew E."/>
            <person name="Tanasupawat S."/>
        </authorList>
    </citation>
    <scope>NUCLEOTIDE SEQUENCE [LARGE SCALE GENOMIC DNA]</scope>
    <source>
        <strain evidence="1 2">LOR1-02</strain>
    </source>
</reference>